<dbReference type="Proteomes" id="UP000029444">
    <property type="component" value="Unassembled WGS sequence"/>
</dbReference>
<protein>
    <submittedName>
        <fullName evidence="3">Uncharacterized protein</fullName>
    </submittedName>
</protein>
<accession>A0A095SLE6</accession>
<dbReference type="RefSeq" id="WP_035231467.1">
    <property type="nucleotide sequence ID" value="NZ_ARXV01000004.1"/>
</dbReference>
<comment type="caution">
    <text evidence="3">The sequence shown here is derived from an EMBL/GenBank/DDBJ whole genome shotgun (WGS) entry which is preliminary data.</text>
</comment>
<dbReference type="OrthoDB" id="6078412at2"/>
<dbReference type="Gene3D" id="1.20.5.340">
    <property type="match status" value="1"/>
</dbReference>
<feature type="transmembrane region" description="Helical" evidence="2">
    <location>
        <begin position="58"/>
        <end position="77"/>
    </location>
</feature>
<keyword evidence="2" id="KW-1133">Transmembrane helix</keyword>
<keyword evidence="2" id="KW-0472">Membrane</keyword>
<organism evidence="3 4">
    <name type="scientific">Alcanivorax nanhaiticus</name>
    <dbReference type="NCBI Taxonomy" id="1177154"/>
    <lineage>
        <taxon>Bacteria</taxon>
        <taxon>Pseudomonadati</taxon>
        <taxon>Pseudomonadota</taxon>
        <taxon>Gammaproteobacteria</taxon>
        <taxon>Oceanospirillales</taxon>
        <taxon>Alcanivoracaceae</taxon>
        <taxon>Alcanivorax</taxon>
    </lineage>
</organism>
<dbReference type="AlphaFoldDB" id="A0A095SLE6"/>
<feature type="region of interest" description="Disordered" evidence="1">
    <location>
        <begin position="178"/>
        <end position="200"/>
    </location>
</feature>
<reference evidence="3 4" key="1">
    <citation type="submission" date="2012-09" db="EMBL/GenBank/DDBJ databases">
        <title>Genome Sequence of alkane-degrading Bacterium Alcanivorax sp. 19-m-6.</title>
        <authorList>
            <person name="Lai Q."/>
            <person name="Shao Z."/>
        </authorList>
    </citation>
    <scope>NUCLEOTIDE SEQUENCE [LARGE SCALE GENOMIC DNA]</scope>
    <source>
        <strain evidence="3 4">19-m-6</strain>
    </source>
</reference>
<evidence type="ECO:0000313" key="4">
    <source>
        <dbReference type="Proteomes" id="UP000029444"/>
    </source>
</evidence>
<proteinExistence type="predicted"/>
<feature type="compositionally biased region" description="Basic and acidic residues" evidence="1">
    <location>
        <begin position="1"/>
        <end position="12"/>
    </location>
</feature>
<feature type="region of interest" description="Disordered" evidence="1">
    <location>
        <begin position="1"/>
        <end position="51"/>
    </location>
</feature>
<evidence type="ECO:0000313" key="3">
    <source>
        <dbReference type="EMBL" id="KGD65412.1"/>
    </source>
</evidence>
<sequence length="229" mass="24712">MAKLPENKERRLQGLNQDVLAVRAPSEETAANEPVPLRKTHRRQQPASVSESSRSGTVWLALGVAIGALLMAVWQWMGNMQLSRELSELKAQHYKLASTVAEVADTPVRPIREPSAGSPSDSTAVVNLRDDLRELSSRVRALSVSVAKAGQDDGETAKLEKRLAELESGLRSVSSRVTTLANRPAPTAAPAPAPAPVQATRDSRVDALQTKVTKIDKDLQALYRILQGG</sequence>
<evidence type="ECO:0000256" key="1">
    <source>
        <dbReference type="SAM" id="MobiDB-lite"/>
    </source>
</evidence>
<dbReference type="EMBL" id="ARXV01000004">
    <property type="protein sequence ID" value="KGD65412.1"/>
    <property type="molecule type" value="Genomic_DNA"/>
</dbReference>
<keyword evidence="4" id="KW-1185">Reference proteome</keyword>
<dbReference type="STRING" id="1177154.Y5S_01305"/>
<dbReference type="PATRIC" id="fig|1177154.3.peg.1329"/>
<keyword evidence="2" id="KW-0812">Transmembrane</keyword>
<gene>
    <name evidence="3" type="ORF">Y5S_01305</name>
</gene>
<evidence type="ECO:0000256" key="2">
    <source>
        <dbReference type="SAM" id="Phobius"/>
    </source>
</evidence>
<name>A0A095SLE6_9GAMM</name>